<sequence>MSAEMKYNPADVGLYANPQGIIPEEIKQTPNDRLVHLLTQASLSIDLASDSNPELAKAKRLVEQAKAIIDGYDAYVTKYSSPAPPIVDVMWKKGFEHDWGKVFREGKTQNRLIPEMSAGSYEGVVLQHLAKLSNAKNILEIGMFTGTTTVSLALVPSVHKVVALEFEPYLLDHNLPNFQKAGVADKIDVRIGKALDSLDILEAEGASFDMVFIDADKPSYIKYLERIVDSPTLLAKRGFFAADNVVCKAAPWCPDSVYMSAKALHEFNVAVRNRSDVEVVMLPIEDGISIIRRKGE</sequence>
<dbReference type="InterPro" id="IPR029063">
    <property type="entry name" value="SAM-dependent_MTases_sf"/>
</dbReference>
<keyword evidence="2" id="KW-0808">Transferase</keyword>
<dbReference type="InterPro" id="IPR050362">
    <property type="entry name" value="Cation-dep_OMT"/>
</dbReference>
<organism evidence="5 6">
    <name type="scientific">Antrodiella citrinella</name>
    <dbReference type="NCBI Taxonomy" id="2447956"/>
    <lineage>
        <taxon>Eukaryota</taxon>
        <taxon>Fungi</taxon>
        <taxon>Dikarya</taxon>
        <taxon>Basidiomycota</taxon>
        <taxon>Agaricomycotina</taxon>
        <taxon>Agaricomycetes</taxon>
        <taxon>Polyporales</taxon>
        <taxon>Steccherinaceae</taxon>
        <taxon>Antrodiella</taxon>
    </lineage>
</organism>
<dbReference type="Proteomes" id="UP000308730">
    <property type="component" value="Unassembled WGS sequence"/>
</dbReference>
<dbReference type="Gene3D" id="3.40.50.150">
    <property type="entry name" value="Vaccinia Virus protein VP39"/>
    <property type="match status" value="1"/>
</dbReference>
<keyword evidence="3" id="KW-0949">S-adenosyl-L-methionine</keyword>
<dbReference type="EMBL" id="SGPM01001070">
    <property type="protein sequence ID" value="THH13427.1"/>
    <property type="molecule type" value="Genomic_DNA"/>
</dbReference>
<dbReference type="PROSITE" id="PS51682">
    <property type="entry name" value="SAM_OMT_I"/>
    <property type="match status" value="1"/>
</dbReference>
<comment type="caution">
    <text evidence="5">The sequence shown here is derived from an EMBL/GenBank/DDBJ whole genome shotgun (WGS) entry which is preliminary data.</text>
</comment>
<dbReference type="GO" id="GO:0032259">
    <property type="term" value="P:methylation"/>
    <property type="evidence" value="ECO:0007669"/>
    <property type="project" value="UniProtKB-KW"/>
</dbReference>
<dbReference type="PANTHER" id="PTHR10509:SF14">
    <property type="entry name" value="CAFFEOYL-COA O-METHYLTRANSFERASE 3-RELATED"/>
    <property type="match status" value="1"/>
</dbReference>
<dbReference type="GO" id="GO:0008171">
    <property type="term" value="F:O-methyltransferase activity"/>
    <property type="evidence" value="ECO:0007669"/>
    <property type="project" value="InterPro"/>
</dbReference>
<dbReference type="PANTHER" id="PTHR10509">
    <property type="entry name" value="O-METHYLTRANSFERASE-RELATED"/>
    <property type="match status" value="1"/>
</dbReference>
<evidence type="ECO:0000256" key="2">
    <source>
        <dbReference type="ARBA" id="ARBA00022679"/>
    </source>
</evidence>
<dbReference type="SUPFAM" id="SSF53335">
    <property type="entry name" value="S-adenosyl-L-methionine-dependent methyltransferases"/>
    <property type="match status" value="1"/>
</dbReference>
<evidence type="ECO:0000313" key="6">
    <source>
        <dbReference type="Proteomes" id="UP000308730"/>
    </source>
</evidence>
<dbReference type="AlphaFoldDB" id="A0A4S4LNH8"/>
<name>A0A4S4LNH8_9APHY</name>
<dbReference type="GO" id="GO:0008757">
    <property type="term" value="F:S-adenosylmethionine-dependent methyltransferase activity"/>
    <property type="evidence" value="ECO:0007669"/>
    <property type="project" value="TreeGrafter"/>
</dbReference>
<proteinExistence type="inferred from homology"/>
<evidence type="ECO:0000256" key="4">
    <source>
        <dbReference type="ARBA" id="ARBA00023453"/>
    </source>
</evidence>
<comment type="similarity">
    <text evidence="4">Belongs to the class I-like SAM-binding methyltransferase superfamily. Cation-dependent O-methyltransferase family.</text>
</comment>
<reference evidence="5 6" key="1">
    <citation type="submission" date="2019-02" db="EMBL/GenBank/DDBJ databases">
        <title>Genome sequencing of the rare red list fungi Antrodiella citrinella (Flaviporus citrinellus).</title>
        <authorList>
            <person name="Buettner E."/>
            <person name="Kellner H."/>
        </authorList>
    </citation>
    <scope>NUCLEOTIDE SEQUENCE [LARGE SCALE GENOMIC DNA]</scope>
    <source>
        <strain evidence="5 6">DSM 108506</strain>
    </source>
</reference>
<dbReference type="OrthoDB" id="10251242at2759"/>
<evidence type="ECO:0000313" key="5">
    <source>
        <dbReference type="EMBL" id="THH13427.1"/>
    </source>
</evidence>
<keyword evidence="6" id="KW-1185">Reference proteome</keyword>
<accession>A0A4S4LNH8</accession>
<evidence type="ECO:0000256" key="1">
    <source>
        <dbReference type="ARBA" id="ARBA00022603"/>
    </source>
</evidence>
<dbReference type="InterPro" id="IPR002935">
    <property type="entry name" value="SAM_O-MeTrfase"/>
</dbReference>
<protein>
    <recommendedName>
        <fullName evidence="7">O-methyltransferase domain-containing protein</fullName>
    </recommendedName>
</protein>
<keyword evidence="1" id="KW-0489">Methyltransferase</keyword>
<gene>
    <name evidence="5" type="ORF">EUX98_g9727</name>
</gene>
<evidence type="ECO:0008006" key="7">
    <source>
        <dbReference type="Google" id="ProtNLM"/>
    </source>
</evidence>
<dbReference type="Pfam" id="PF01596">
    <property type="entry name" value="Methyltransf_3"/>
    <property type="match status" value="1"/>
</dbReference>
<evidence type="ECO:0000256" key="3">
    <source>
        <dbReference type="ARBA" id="ARBA00022691"/>
    </source>
</evidence>